<dbReference type="EMBL" id="FNII01000006">
    <property type="protein sequence ID" value="SDN62816.1"/>
    <property type="molecule type" value="Genomic_DNA"/>
</dbReference>
<sequence length="111" mass="13018">MKETSNDYEEFYSGNNYNVCCFITELARYLSYELDGEDEMKHCILKMSFKVAEDLVKSAEVSKYIKKFEIYLMALNIVFNDKTLGSAEAMLIYHLCLATTEIYKKNTRNFQ</sequence>
<protein>
    <submittedName>
        <fullName evidence="1">Uncharacterized protein</fullName>
    </submittedName>
</protein>
<dbReference type="Proteomes" id="UP000199677">
    <property type="component" value="Unassembled WGS sequence"/>
</dbReference>
<accession>A0A1H0CYE5</accession>
<keyword evidence="2" id="KW-1185">Reference proteome</keyword>
<evidence type="ECO:0000313" key="1">
    <source>
        <dbReference type="EMBL" id="SDN62816.1"/>
    </source>
</evidence>
<reference evidence="2" key="1">
    <citation type="submission" date="2016-10" db="EMBL/GenBank/DDBJ databases">
        <authorList>
            <person name="Varghese N."/>
            <person name="Submissions S."/>
        </authorList>
    </citation>
    <scope>NUCLEOTIDE SEQUENCE [LARGE SCALE GENOMIC DNA]</scope>
    <source>
        <strain evidence="2">CGMCC 1.6494</strain>
    </source>
</reference>
<organism evidence="1 2">
    <name type="scientific">Vreelandella arcis</name>
    <dbReference type="NCBI Taxonomy" id="416873"/>
    <lineage>
        <taxon>Bacteria</taxon>
        <taxon>Pseudomonadati</taxon>
        <taxon>Pseudomonadota</taxon>
        <taxon>Gammaproteobacteria</taxon>
        <taxon>Oceanospirillales</taxon>
        <taxon>Halomonadaceae</taxon>
        <taxon>Vreelandella</taxon>
    </lineage>
</organism>
<dbReference type="AlphaFoldDB" id="A0A1H0CYE5"/>
<gene>
    <name evidence="1" type="ORF">SAMN04487951_106242</name>
</gene>
<name>A0A1H0CYE5_9GAMM</name>
<proteinExistence type="predicted"/>
<dbReference type="RefSeq" id="WP_089705423.1">
    <property type="nucleotide sequence ID" value="NZ_FNII01000006.1"/>
</dbReference>
<evidence type="ECO:0000313" key="2">
    <source>
        <dbReference type="Proteomes" id="UP000199677"/>
    </source>
</evidence>